<reference evidence="2" key="1">
    <citation type="submission" date="2021-01" db="EMBL/GenBank/DDBJ databases">
        <authorList>
            <person name="Corre E."/>
            <person name="Pelletier E."/>
            <person name="Niang G."/>
            <person name="Scheremetjew M."/>
            <person name="Finn R."/>
            <person name="Kale V."/>
            <person name="Holt S."/>
            <person name="Cochrane G."/>
            <person name="Meng A."/>
            <person name="Brown T."/>
            <person name="Cohen L."/>
        </authorList>
    </citation>
    <scope>NUCLEOTIDE SEQUENCE</scope>
    <source>
        <strain evidence="2">CCMP219</strain>
    </source>
</reference>
<protein>
    <submittedName>
        <fullName evidence="2">Uncharacterized protein</fullName>
    </submittedName>
</protein>
<dbReference type="InterPro" id="IPR040320">
    <property type="entry name" value="At4g37920-like"/>
</dbReference>
<dbReference type="EMBL" id="HBEC01004440">
    <property type="protein sequence ID" value="CAD8281993.1"/>
    <property type="molecule type" value="Transcribed_RNA"/>
</dbReference>
<dbReference type="PANTHER" id="PTHR31755:SF3">
    <property type="entry name" value="EXOCYST COMPLEX COMPONENT SEC6"/>
    <property type="match status" value="1"/>
</dbReference>
<dbReference type="PANTHER" id="PTHR31755">
    <property type="entry name" value="FOLATE RECEPTOR-LIKE"/>
    <property type="match status" value="1"/>
</dbReference>
<feature type="region of interest" description="Disordered" evidence="1">
    <location>
        <begin position="1"/>
        <end position="34"/>
    </location>
</feature>
<name>A0A7R9V1M3_9CHLO</name>
<gene>
    <name evidence="2" type="ORF">CEUR00632_LOCUS2028</name>
</gene>
<dbReference type="AlphaFoldDB" id="A0A7R9V1M3"/>
<accession>A0A7R9V1M3</accession>
<feature type="compositionally biased region" description="Low complexity" evidence="1">
    <location>
        <begin position="1"/>
        <end position="13"/>
    </location>
</feature>
<organism evidence="2">
    <name type="scientific">Chlamydomonas euryale</name>
    <dbReference type="NCBI Taxonomy" id="1486919"/>
    <lineage>
        <taxon>Eukaryota</taxon>
        <taxon>Viridiplantae</taxon>
        <taxon>Chlorophyta</taxon>
        <taxon>core chlorophytes</taxon>
        <taxon>Chlorophyceae</taxon>
        <taxon>CS clade</taxon>
        <taxon>Chlamydomonadales</taxon>
        <taxon>Chlamydomonadaceae</taxon>
        <taxon>Chlamydomonas</taxon>
    </lineage>
</organism>
<proteinExistence type="predicted"/>
<sequence>MSAPSGAEAASAGTDAPPASSGIETAPVTSPRKEAKQTLAEYQQIYDRLIKIFQERPRDDWKKLIVFSRQWDQHKQGVFNRLKEVADKEEDLDKKMSLRKIYRSLQGVNDEVGRYNTVLKRFADAGDDEWEAIVAASRGELQKPFFEHLQCLVIAAKEDKAKCEKLVLLNTRLLALITNHDSIEADEDKLMAASEVYRGLLTSISSIEDADKKMAELSKAGKIDPAFLQITAKAYGAARDTNMTKDESKWVAYKLYRQARDYFDRQQPTEKRILEYLLTIRDPTERTNQLEKAITPGPTRNTDSHDFMWTTPTRLFAVLDGTIRAWEAMQAQAKEKMGTSDAASTPLKIRDMKALRDEVMRRYL</sequence>
<evidence type="ECO:0000256" key="1">
    <source>
        <dbReference type="SAM" id="MobiDB-lite"/>
    </source>
</evidence>
<evidence type="ECO:0000313" key="2">
    <source>
        <dbReference type="EMBL" id="CAD8281993.1"/>
    </source>
</evidence>